<protein>
    <submittedName>
        <fullName evidence="2 4">Uncharacterized protein</fullName>
    </submittedName>
</protein>
<gene>
    <name evidence="2" type="ORF">HPLM_LOCUS3549</name>
</gene>
<evidence type="ECO:0000256" key="1">
    <source>
        <dbReference type="SAM" id="Phobius"/>
    </source>
</evidence>
<dbReference type="OrthoDB" id="5862521at2759"/>
<name>A0A0N4W1M7_HAEPC</name>
<organism evidence="4">
    <name type="scientific">Haemonchus placei</name>
    <name type="common">Barber's pole worm</name>
    <dbReference type="NCBI Taxonomy" id="6290"/>
    <lineage>
        <taxon>Eukaryota</taxon>
        <taxon>Metazoa</taxon>
        <taxon>Ecdysozoa</taxon>
        <taxon>Nematoda</taxon>
        <taxon>Chromadorea</taxon>
        <taxon>Rhabditida</taxon>
        <taxon>Rhabditina</taxon>
        <taxon>Rhabditomorpha</taxon>
        <taxon>Strongyloidea</taxon>
        <taxon>Trichostrongylidae</taxon>
        <taxon>Haemonchus</taxon>
    </lineage>
</organism>
<keyword evidence="1" id="KW-1133">Transmembrane helix</keyword>
<proteinExistence type="predicted"/>
<reference evidence="2 3" key="2">
    <citation type="submission" date="2018-11" db="EMBL/GenBank/DDBJ databases">
        <authorList>
            <consortium name="Pathogen Informatics"/>
        </authorList>
    </citation>
    <scope>NUCLEOTIDE SEQUENCE [LARGE SCALE GENOMIC DNA]</scope>
    <source>
        <strain evidence="2 3">MHpl1</strain>
    </source>
</reference>
<keyword evidence="3" id="KW-1185">Reference proteome</keyword>
<dbReference type="Proteomes" id="UP000268014">
    <property type="component" value="Unassembled WGS sequence"/>
</dbReference>
<keyword evidence="1" id="KW-0812">Transmembrane</keyword>
<dbReference type="WBParaSite" id="HPLM_0000355701-mRNA-1">
    <property type="protein sequence ID" value="HPLM_0000355701-mRNA-1"/>
    <property type="gene ID" value="HPLM_0000355701"/>
</dbReference>
<evidence type="ECO:0000313" key="2">
    <source>
        <dbReference type="EMBL" id="VDO21159.1"/>
    </source>
</evidence>
<sequence length="216" mass="23881">MQTPESPKEGFQDDGDHPYCKGEDLTDTCIPPILAWLRSKKSIIPYFVNVIVCNTIGGLTLICLSEAKYGALIRAVATFLVQLDRVETTDDVTQAMQDMGKTVEAISRYFLAMAASNTSRRLKNAGFIKSPELTSSFIRTLWRRTEALLQLSKVNIAKKPGATMSLSSLRSAFSTLSLSSTQTQNSAALREVILFTIYNSTMNTFRAAVNMSPMKF</sequence>
<feature type="transmembrane region" description="Helical" evidence="1">
    <location>
        <begin position="43"/>
        <end position="64"/>
    </location>
</feature>
<dbReference type="EMBL" id="UZAF01016126">
    <property type="protein sequence ID" value="VDO21159.1"/>
    <property type="molecule type" value="Genomic_DNA"/>
</dbReference>
<dbReference type="AlphaFoldDB" id="A0A0N4W1M7"/>
<evidence type="ECO:0000313" key="4">
    <source>
        <dbReference type="WBParaSite" id="HPLM_0000355701-mRNA-1"/>
    </source>
</evidence>
<accession>A0A0N4W1M7</accession>
<evidence type="ECO:0000313" key="3">
    <source>
        <dbReference type="Proteomes" id="UP000268014"/>
    </source>
</evidence>
<keyword evidence="1" id="KW-0472">Membrane</keyword>
<reference evidence="4" key="1">
    <citation type="submission" date="2017-02" db="UniProtKB">
        <authorList>
            <consortium name="WormBaseParasite"/>
        </authorList>
    </citation>
    <scope>IDENTIFICATION</scope>
</reference>